<dbReference type="EMBL" id="AP025591">
    <property type="protein sequence ID" value="BDG03675.1"/>
    <property type="molecule type" value="Genomic_DNA"/>
</dbReference>
<reference evidence="7" key="1">
    <citation type="journal article" date="2022" name="Int. J. Syst. Evol. Microbiol.">
        <title>Anaeromyxobacter oryzae sp. nov., Anaeromyxobacter diazotrophicus sp. nov. and Anaeromyxobacter paludicola sp. nov., isolated from paddy soils.</title>
        <authorList>
            <person name="Itoh H."/>
            <person name="Xu Z."/>
            <person name="Mise K."/>
            <person name="Masuda Y."/>
            <person name="Ushijima N."/>
            <person name="Hayakawa C."/>
            <person name="Shiratori Y."/>
            <person name="Senoo K."/>
        </authorList>
    </citation>
    <scope>NUCLEOTIDE SEQUENCE [LARGE SCALE GENOMIC DNA]</scope>
    <source>
        <strain evidence="7">Red232</strain>
    </source>
</reference>
<sequence length="230" mass="24604">MKRRLTRVNRNDKCFLMDGSVASRRVGPPRPGIAERIWDAARSEFSKRGYHGARVQGIARGASCNVALIYRHWASKRALYLDILRSVWLSAANEISRLVEDGGSGPQSVIGAYLDAMMRDPMGAQMLVREYLDGAPYLSQLTTAEPALLDPVRRAAAVVAAGANDGARVDPVLTVVTVGGLAALVASAQEAVRPFVAEPLPPEAWRTHVLDLLSHGLVGGRADGAANGAR</sequence>
<keyword evidence="2 4" id="KW-0238">DNA-binding</keyword>
<evidence type="ECO:0000313" key="6">
    <source>
        <dbReference type="EMBL" id="BDG03675.1"/>
    </source>
</evidence>
<dbReference type="PANTHER" id="PTHR30055">
    <property type="entry name" value="HTH-TYPE TRANSCRIPTIONAL REGULATOR RUTR"/>
    <property type="match status" value="1"/>
</dbReference>
<keyword evidence="3" id="KW-0804">Transcription</keyword>
<dbReference type="SUPFAM" id="SSF46689">
    <property type="entry name" value="Homeodomain-like"/>
    <property type="match status" value="1"/>
</dbReference>
<dbReference type="PRINTS" id="PR00455">
    <property type="entry name" value="HTHTETR"/>
</dbReference>
<dbReference type="InterPro" id="IPR050109">
    <property type="entry name" value="HTH-type_TetR-like_transc_reg"/>
</dbReference>
<evidence type="ECO:0000256" key="2">
    <source>
        <dbReference type="ARBA" id="ARBA00023125"/>
    </source>
</evidence>
<feature type="DNA-binding region" description="H-T-H motif" evidence="4">
    <location>
        <begin position="54"/>
        <end position="73"/>
    </location>
</feature>
<evidence type="ECO:0000256" key="4">
    <source>
        <dbReference type="PROSITE-ProRule" id="PRU00335"/>
    </source>
</evidence>
<keyword evidence="7" id="KW-1185">Reference proteome</keyword>
<dbReference type="InterPro" id="IPR001647">
    <property type="entry name" value="HTH_TetR"/>
</dbReference>
<dbReference type="Pfam" id="PF00440">
    <property type="entry name" value="TetR_N"/>
    <property type="match status" value="1"/>
</dbReference>
<accession>A0ABN6MVH1</accession>
<evidence type="ECO:0000259" key="5">
    <source>
        <dbReference type="PROSITE" id="PS50977"/>
    </source>
</evidence>
<dbReference type="InterPro" id="IPR009057">
    <property type="entry name" value="Homeodomain-like_sf"/>
</dbReference>
<dbReference type="PROSITE" id="PS50977">
    <property type="entry name" value="HTH_TETR_2"/>
    <property type="match status" value="1"/>
</dbReference>
<evidence type="ECO:0000313" key="7">
    <source>
        <dbReference type="Proteomes" id="UP001162891"/>
    </source>
</evidence>
<organism evidence="6 7">
    <name type="scientific">Anaeromyxobacter oryzae</name>
    <dbReference type="NCBI Taxonomy" id="2918170"/>
    <lineage>
        <taxon>Bacteria</taxon>
        <taxon>Pseudomonadati</taxon>
        <taxon>Myxococcota</taxon>
        <taxon>Myxococcia</taxon>
        <taxon>Myxococcales</taxon>
        <taxon>Cystobacterineae</taxon>
        <taxon>Anaeromyxobacteraceae</taxon>
        <taxon>Anaeromyxobacter</taxon>
    </lineage>
</organism>
<protein>
    <recommendedName>
        <fullName evidence="5">HTH tetR-type domain-containing protein</fullName>
    </recommendedName>
</protein>
<name>A0ABN6MVH1_9BACT</name>
<feature type="domain" description="HTH tetR-type" evidence="5">
    <location>
        <begin position="31"/>
        <end position="91"/>
    </location>
</feature>
<dbReference type="Gene3D" id="1.10.357.10">
    <property type="entry name" value="Tetracycline Repressor, domain 2"/>
    <property type="match status" value="1"/>
</dbReference>
<gene>
    <name evidence="6" type="ORF">AMOR_26710</name>
</gene>
<dbReference type="PANTHER" id="PTHR30055:SF234">
    <property type="entry name" value="HTH-TYPE TRANSCRIPTIONAL REGULATOR BETI"/>
    <property type="match status" value="1"/>
</dbReference>
<proteinExistence type="predicted"/>
<dbReference type="SUPFAM" id="SSF48498">
    <property type="entry name" value="Tetracyclin repressor-like, C-terminal domain"/>
    <property type="match status" value="1"/>
</dbReference>
<dbReference type="InterPro" id="IPR036271">
    <property type="entry name" value="Tet_transcr_reg_TetR-rel_C_sf"/>
</dbReference>
<keyword evidence="1" id="KW-0805">Transcription regulation</keyword>
<evidence type="ECO:0000256" key="3">
    <source>
        <dbReference type="ARBA" id="ARBA00023163"/>
    </source>
</evidence>
<evidence type="ECO:0000256" key="1">
    <source>
        <dbReference type="ARBA" id="ARBA00023015"/>
    </source>
</evidence>
<dbReference type="Proteomes" id="UP001162891">
    <property type="component" value="Chromosome"/>
</dbReference>